<name>A0A8S4PKL6_OWEFU</name>
<keyword evidence="3" id="KW-1185">Reference proteome</keyword>
<dbReference type="Proteomes" id="UP000749559">
    <property type="component" value="Unassembled WGS sequence"/>
</dbReference>
<feature type="region of interest" description="Disordered" evidence="1">
    <location>
        <begin position="442"/>
        <end position="467"/>
    </location>
</feature>
<dbReference type="EMBL" id="CAIIXF020000009">
    <property type="protein sequence ID" value="CAH1794205.1"/>
    <property type="molecule type" value="Genomic_DNA"/>
</dbReference>
<gene>
    <name evidence="2" type="ORF">OFUS_LOCUS18951</name>
</gene>
<feature type="compositionally biased region" description="Basic residues" evidence="1">
    <location>
        <begin position="505"/>
        <end position="524"/>
    </location>
</feature>
<evidence type="ECO:0000256" key="1">
    <source>
        <dbReference type="SAM" id="MobiDB-lite"/>
    </source>
</evidence>
<dbReference type="AlphaFoldDB" id="A0A8S4PKL6"/>
<dbReference type="OrthoDB" id="10068941at2759"/>
<proteinExistence type="predicted"/>
<feature type="non-terminal residue" evidence="2">
    <location>
        <position position="798"/>
    </location>
</feature>
<comment type="caution">
    <text evidence="2">The sequence shown here is derived from an EMBL/GenBank/DDBJ whole genome shotgun (WGS) entry which is preliminary data.</text>
</comment>
<accession>A0A8S4PKL6</accession>
<sequence>KVCVVFVIICGKSSQSWSTEILTMPKRMQSTGLTTRVCSDRDGSHEKESIRPDTSTLKNKMYWSKVKNSIQTSAQPAIHSNRLHVGQRHRSETDDILESVIKKMKTEFNGPGIGQYKKNIQYHLDCVSRRDKDVIKVYDKMDAKAAAVECVNNSIIASQKGKGFFASRLKPYRSLGSPELDPIQLTLKEFSGKRRYKFQNAMDTKADRAVREWVGPKVDKSKLAITEEIPKFTQCNISENDDGKRSWDEYKKVKKLKRAGMDTICDLLNESAQRINAVRAGQPYGNVLKKDIKERENVIPIIKSGEQKDMVIIPITKSDELNASNHFAARQQTKLKSVREPILMGSTAVKQGSGPVNLNVLTKVMRITGKMKQKSMQLKQQNLKSSTDALVKYKAIYTVICGVLNVRTRDLKKRSPLRSDVVKQYLKHPNAERIARINFDPFPRNRRGMATGDSDSSEDLDDTDEGTHRMISRGHYASHIRHQKSDDGKPQTWDDLLTVEFKNQPKAKHHHTGHRNRRPTMKHTHGHLPALSGQMGHNTPHHHTQLAQRNVKHRIGDSPHIPVNKMSPYEVLVPDRVMVCERKPAPWQLINNKTKNEDAAHKKENENIKQNHKIGKGESKNRGQEQCKKIYRKVIESTNEALTQQKNEMLLLARHKMATFDETPVINSLFQNHRTRMEDAKSYLKWFTSGLEEVSVAQWYVELKGELDQIKKNQLKSGVKQCKTMVELETNMKKFAYADNKNLPRGREKLCLLVYSIPAELLFKHEMQSALRFVQKNILHANEKCINKWLTDRRIPLQ</sequence>
<feature type="region of interest" description="Disordered" evidence="1">
    <location>
        <begin position="504"/>
        <end position="524"/>
    </location>
</feature>
<reference evidence="2" key="1">
    <citation type="submission" date="2022-03" db="EMBL/GenBank/DDBJ databases">
        <authorList>
            <person name="Martin C."/>
        </authorList>
    </citation>
    <scope>NUCLEOTIDE SEQUENCE</scope>
</reference>
<feature type="compositionally biased region" description="Acidic residues" evidence="1">
    <location>
        <begin position="455"/>
        <end position="464"/>
    </location>
</feature>
<protein>
    <submittedName>
        <fullName evidence="2">Uncharacterized protein</fullName>
    </submittedName>
</protein>
<evidence type="ECO:0000313" key="2">
    <source>
        <dbReference type="EMBL" id="CAH1794205.1"/>
    </source>
</evidence>
<evidence type="ECO:0000313" key="3">
    <source>
        <dbReference type="Proteomes" id="UP000749559"/>
    </source>
</evidence>
<organism evidence="2 3">
    <name type="scientific">Owenia fusiformis</name>
    <name type="common">Polychaete worm</name>
    <dbReference type="NCBI Taxonomy" id="6347"/>
    <lineage>
        <taxon>Eukaryota</taxon>
        <taxon>Metazoa</taxon>
        <taxon>Spiralia</taxon>
        <taxon>Lophotrochozoa</taxon>
        <taxon>Annelida</taxon>
        <taxon>Polychaeta</taxon>
        <taxon>Sedentaria</taxon>
        <taxon>Canalipalpata</taxon>
        <taxon>Sabellida</taxon>
        <taxon>Oweniida</taxon>
        <taxon>Oweniidae</taxon>
        <taxon>Owenia</taxon>
    </lineage>
</organism>